<evidence type="ECO:0000256" key="1">
    <source>
        <dbReference type="SAM" id="MobiDB-lite"/>
    </source>
</evidence>
<dbReference type="InterPro" id="IPR002514">
    <property type="entry name" value="Transposase_8"/>
</dbReference>
<dbReference type="InterPro" id="IPR025948">
    <property type="entry name" value="HTH-like_dom"/>
</dbReference>
<dbReference type="GO" id="GO:0003677">
    <property type="term" value="F:DNA binding"/>
    <property type="evidence" value="ECO:0007669"/>
    <property type="project" value="InterPro"/>
</dbReference>
<dbReference type="Gene3D" id="3.30.420.10">
    <property type="entry name" value="Ribonuclease H-like superfamily/Ribonuclease H"/>
    <property type="match status" value="1"/>
</dbReference>
<dbReference type="Pfam" id="PF01527">
    <property type="entry name" value="HTH_Tnp_1"/>
    <property type="match status" value="1"/>
</dbReference>
<dbReference type="PROSITE" id="PS50994">
    <property type="entry name" value="INTEGRASE"/>
    <property type="match status" value="1"/>
</dbReference>
<dbReference type="InterPro" id="IPR048020">
    <property type="entry name" value="Transpos_IS3"/>
</dbReference>
<reference evidence="3" key="1">
    <citation type="submission" date="2020-06" db="EMBL/GenBank/DDBJ databases">
        <title>Whole Genome Sequence of Bradyrhizobium sp. Strain 1S1.</title>
        <authorList>
            <person name="Bromfield E.S.P."/>
            <person name="Cloutier S."/>
        </authorList>
    </citation>
    <scope>NUCLEOTIDE SEQUENCE [LARGE SCALE GENOMIC DNA]</scope>
    <source>
        <strain evidence="3">1S1</strain>
    </source>
</reference>
<dbReference type="InterPro" id="IPR012337">
    <property type="entry name" value="RNaseH-like_sf"/>
</dbReference>
<dbReference type="Pfam" id="PF13276">
    <property type="entry name" value="HTH_21"/>
    <property type="match status" value="1"/>
</dbReference>
<accession>A0A973VXQ8</accession>
<proteinExistence type="predicted"/>
<dbReference type="GO" id="GO:0015074">
    <property type="term" value="P:DNA integration"/>
    <property type="evidence" value="ECO:0007669"/>
    <property type="project" value="InterPro"/>
</dbReference>
<dbReference type="InterPro" id="IPR036397">
    <property type="entry name" value="RNaseH_sf"/>
</dbReference>
<dbReference type="SUPFAM" id="SSF46689">
    <property type="entry name" value="Homeodomain-like"/>
    <property type="match status" value="1"/>
</dbReference>
<dbReference type="InterPro" id="IPR001584">
    <property type="entry name" value="Integrase_cat-core"/>
</dbReference>
<gene>
    <name evidence="3" type="ORF">HAP48_010970</name>
</gene>
<dbReference type="PANTHER" id="PTHR47515">
    <property type="entry name" value="LOW CALCIUM RESPONSE LOCUS PROTEIN T"/>
    <property type="match status" value="1"/>
</dbReference>
<evidence type="ECO:0000313" key="3">
    <source>
        <dbReference type="EMBL" id="NVI43489.1"/>
    </source>
</evidence>
<feature type="region of interest" description="Disordered" evidence="1">
    <location>
        <begin position="373"/>
        <end position="396"/>
    </location>
</feature>
<feature type="domain" description="Integrase catalytic" evidence="2">
    <location>
        <begin position="199"/>
        <end position="360"/>
    </location>
</feature>
<dbReference type="Pfam" id="PF13683">
    <property type="entry name" value="rve_3"/>
    <property type="match status" value="1"/>
</dbReference>
<dbReference type="NCBIfam" id="NF033516">
    <property type="entry name" value="transpos_IS3"/>
    <property type="match status" value="1"/>
</dbReference>
<dbReference type="SUPFAM" id="SSF53098">
    <property type="entry name" value="Ribonuclease H-like"/>
    <property type="match status" value="1"/>
</dbReference>
<dbReference type="GO" id="GO:0004803">
    <property type="term" value="F:transposase activity"/>
    <property type="evidence" value="ECO:0007669"/>
    <property type="project" value="InterPro"/>
</dbReference>
<sequence>MKRSRFSEEQIIGILKEHEAGVSVADLCRKHGVSDASIYKWKAKFGGLEVSEAKRLKTLEDENTRLKRLLADAMLDNAALKDLGGKEMVTPAAKRKAVAHLRDAFGMSERRACKAIGCCRMTMRYQTTRADDAGLRQRMRAIAHERRRFGYRRLHVRLKREGYVINHKKLFRLYREEKLAVRRRGGRRRAIGTRAPMTVPMAPNDRWSLDFVSDQLTDGRRFRILTVVDDCTRECLALVADTSLSGTRVARELDRLMIERGKPKMVVSDNGSELTGNAILTWADQSRVAWHYIAPGKPMQNAFIESFNGRLRDELLNETLFMSLAQARVALGCWRVDYNEARPHSQLGWKTPSEFAFTCHLRRELALRYAEGSAPAPAAATAQPGKSNSRGELRTG</sequence>
<protein>
    <submittedName>
        <fullName evidence="3">IS3 family transposase</fullName>
    </submittedName>
</protein>
<name>A0A973VXQ8_9BRAD</name>
<dbReference type="EMBL" id="JAAOLE020000001">
    <property type="protein sequence ID" value="NVI43489.1"/>
    <property type="molecule type" value="Genomic_DNA"/>
</dbReference>
<dbReference type="AlphaFoldDB" id="A0A973VXQ8"/>
<dbReference type="InterPro" id="IPR009057">
    <property type="entry name" value="Homeodomain-like_sf"/>
</dbReference>
<comment type="caution">
    <text evidence="3">The sequence shown here is derived from an EMBL/GenBank/DDBJ whole genome shotgun (WGS) entry which is preliminary data.</text>
</comment>
<organism evidence="3">
    <name type="scientific">Bradyrhizobium septentrionale</name>
    <dbReference type="NCBI Taxonomy" id="1404411"/>
    <lineage>
        <taxon>Bacteria</taxon>
        <taxon>Pseudomonadati</taxon>
        <taxon>Pseudomonadota</taxon>
        <taxon>Alphaproteobacteria</taxon>
        <taxon>Hyphomicrobiales</taxon>
        <taxon>Nitrobacteraceae</taxon>
        <taxon>Bradyrhizobium</taxon>
    </lineage>
</organism>
<feature type="compositionally biased region" description="Low complexity" evidence="1">
    <location>
        <begin position="374"/>
        <end position="384"/>
    </location>
</feature>
<dbReference type="PANTHER" id="PTHR47515:SF1">
    <property type="entry name" value="BLR2054 PROTEIN"/>
    <property type="match status" value="1"/>
</dbReference>
<evidence type="ECO:0000259" key="2">
    <source>
        <dbReference type="PROSITE" id="PS50994"/>
    </source>
</evidence>
<dbReference type="GO" id="GO:0006313">
    <property type="term" value="P:DNA transposition"/>
    <property type="evidence" value="ECO:0007669"/>
    <property type="project" value="InterPro"/>
</dbReference>
<dbReference type="RefSeq" id="WP_166215951.1">
    <property type="nucleotide sequence ID" value="NZ_CP088285.1"/>
</dbReference>